<dbReference type="Gene3D" id="3.40.50.1980">
    <property type="entry name" value="Nitrogenase molybdenum iron protein domain"/>
    <property type="match status" value="2"/>
</dbReference>
<reference evidence="3 4" key="1">
    <citation type="submission" date="2016-05" db="EMBL/GenBank/DDBJ databases">
        <title>Genomic Taxonomy of the Vibrionaceae.</title>
        <authorList>
            <person name="Gomez-Gil B."/>
            <person name="Enciso-Ibarra J."/>
        </authorList>
    </citation>
    <scope>NUCLEOTIDE SEQUENCE [LARGE SCALE GENOMIC DNA]</scope>
    <source>
        <strain evidence="3 4">CAIM 1920</strain>
    </source>
</reference>
<evidence type="ECO:0000256" key="1">
    <source>
        <dbReference type="SAM" id="SignalP"/>
    </source>
</evidence>
<feature type="signal peptide" evidence="1">
    <location>
        <begin position="1"/>
        <end position="26"/>
    </location>
</feature>
<dbReference type="InterPro" id="IPR050902">
    <property type="entry name" value="ABC_Transporter_SBP"/>
</dbReference>
<dbReference type="PANTHER" id="PTHR30535:SF4">
    <property type="entry name" value="HEMIN-BINDING PERIPLASMIC PROTEIN HMUT"/>
    <property type="match status" value="1"/>
</dbReference>
<feature type="chain" id="PRO_5008673227" evidence="1">
    <location>
        <begin position="27"/>
        <end position="290"/>
    </location>
</feature>
<keyword evidence="4" id="KW-1185">Reference proteome</keyword>
<keyword evidence="1" id="KW-0732">Signal</keyword>
<evidence type="ECO:0000259" key="2">
    <source>
        <dbReference type="PROSITE" id="PS50983"/>
    </source>
</evidence>
<keyword evidence="3" id="KW-0675">Receptor</keyword>
<gene>
    <name evidence="3" type="ORF">A8L45_08900</name>
</gene>
<evidence type="ECO:0000313" key="3">
    <source>
        <dbReference type="EMBL" id="ODA33743.1"/>
    </source>
</evidence>
<organism evidence="3 4">
    <name type="scientific">Veronia pacifica</name>
    <dbReference type="NCBI Taxonomy" id="1080227"/>
    <lineage>
        <taxon>Bacteria</taxon>
        <taxon>Pseudomonadati</taxon>
        <taxon>Pseudomonadota</taxon>
        <taxon>Gammaproteobacteria</taxon>
        <taxon>Vibrionales</taxon>
        <taxon>Vibrionaceae</taxon>
        <taxon>Veronia</taxon>
    </lineage>
</organism>
<dbReference type="STRING" id="1080227.A8L45_08900"/>
<accession>A0A1C3EKH7</accession>
<name>A0A1C3EKH7_9GAMM</name>
<dbReference type="InterPro" id="IPR002491">
    <property type="entry name" value="ABC_transptr_periplasmic_BD"/>
</dbReference>
<comment type="caution">
    <text evidence="3">The sequence shown here is derived from an EMBL/GenBank/DDBJ whole genome shotgun (WGS) entry which is preliminary data.</text>
</comment>
<dbReference type="SUPFAM" id="SSF53807">
    <property type="entry name" value="Helical backbone' metal receptor"/>
    <property type="match status" value="1"/>
</dbReference>
<dbReference type="RefSeq" id="WP_068901383.1">
    <property type="nucleotide sequence ID" value="NZ_JBHUIF010000015.1"/>
</dbReference>
<proteinExistence type="predicted"/>
<feature type="domain" description="Fe/B12 periplasmic-binding" evidence="2">
    <location>
        <begin position="30"/>
        <end position="286"/>
    </location>
</feature>
<dbReference type="Pfam" id="PF01497">
    <property type="entry name" value="Peripla_BP_2"/>
    <property type="match status" value="1"/>
</dbReference>
<dbReference type="OrthoDB" id="9797736at2"/>
<dbReference type="EMBL" id="LYBM01000013">
    <property type="protein sequence ID" value="ODA33743.1"/>
    <property type="molecule type" value="Genomic_DNA"/>
</dbReference>
<protein>
    <submittedName>
        <fullName evidence="3">Hemin receptor</fullName>
    </submittedName>
</protein>
<evidence type="ECO:0000313" key="4">
    <source>
        <dbReference type="Proteomes" id="UP000094936"/>
    </source>
</evidence>
<dbReference type="Proteomes" id="UP000094936">
    <property type="component" value="Unassembled WGS sequence"/>
</dbReference>
<dbReference type="PROSITE" id="PS50983">
    <property type="entry name" value="FE_B12_PBP"/>
    <property type="match status" value="1"/>
</dbReference>
<dbReference type="AlphaFoldDB" id="A0A1C3EKH7"/>
<dbReference type="PANTHER" id="PTHR30535">
    <property type="entry name" value="VITAMIN B12-BINDING PROTEIN"/>
    <property type="match status" value="1"/>
</dbReference>
<sequence>MKTKALQFIKGIALAGSLLTTSTAIAEPLRIISAGSGVTELIYALGAQDKLVAVDLTSRSYIEGDNIPQVGYHRQLSSEGLLALSPTHLIGSEAMGPNSTLDILKASGVTVSTLPEGHTLKEFNQRIDSLAALTNKQEKAELIKAEVSSRMKALTKEKPSNQPNVLFMMMAGERATHVAGDKTTINTVIDLAGGNNPAAASIDSYKALSYEAIVDMGPEYILISERTWREMNNAEAVLNAYPLLRATPAGMKGRILPVPTEAILGGFGIESLNLAYSMNEMFRKNADGLK</sequence>